<dbReference type="AlphaFoldDB" id="A0A0E9W7T5"/>
<name>A0A0E9W7T5_ANGAN</name>
<proteinExistence type="predicted"/>
<organism evidence="1">
    <name type="scientific">Anguilla anguilla</name>
    <name type="common">European freshwater eel</name>
    <name type="synonym">Muraena anguilla</name>
    <dbReference type="NCBI Taxonomy" id="7936"/>
    <lineage>
        <taxon>Eukaryota</taxon>
        <taxon>Metazoa</taxon>
        <taxon>Chordata</taxon>
        <taxon>Craniata</taxon>
        <taxon>Vertebrata</taxon>
        <taxon>Euteleostomi</taxon>
        <taxon>Actinopterygii</taxon>
        <taxon>Neopterygii</taxon>
        <taxon>Teleostei</taxon>
        <taxon>Anguilliformes</taxon>
        <taxon>Anguillidae</taxon>
        <taxon>Anguilla</taxon>
    </lineage>
</organism>
<reference evidence="1" key="2">
    <citation type="journal article" date="2015" name="Fish Shellfish Immunol.">
        <title>Early steps in the European eel (Anguilla anguilla)-Vibrio vulnificus interaction in the gills: Role of the RtxA13 toxin.</title>
        <authorList>
            <person name="Callol A."/>
            <person name="Pajuelo D."/>
            <person name="Ebbesson L."/>
            <person name="Teles M."/>
            <person name="MacKenzie S."/>
            <person name="Amaro C."/>
        </authorList>
    </citation>
    <scope>NUCLEOTIDE SEQUENCE</scope>
</reference>
<reference evidence="1" key="1">
    <citation type="submission" date="2014-11" db="EMBL/GenBank/DDBJ databases">
        <authorList>
            <person name="Amaro Gonzalez C."/>
        </authorList>
    </citation>
    <scope>NUCLEOTIDE SEQUENCE</scope>
</reference>
<dbReference type="EMBL" id="GBXM01023034">
    <property type="protein sequence ID" value="JAH85543.1"/>
    <property type="molecule type" value="Transcribed_RNA"/>
</dbReference>
<sequence>MMMKYFINSLSQVLSIARPACPDSALL</sequence>
<accession>A0A0E9W7T5</accession>
<protein>
    <submittedName>
        <fullName evidence="1">Uncharacterized protein</fullName>
    </submittedName>
</protein>
<evidence type="ECO:0000313" key="1">
    <source>
        <dbReference type="EMBL" id="JAH85543.1"/>
    </source>
</evidence>